<dbReference type="InterPro" id="IPR027546">
    <property type="entry name" value="Sirtuin_class_III"/>
</dbReference>
<name>A0ABS9D947_9ALTE</name>
<keyword evidence="1 6" id="KW-0808">Transferase</keyword>
<keyword evidence="3" id="KW-0963">Cytoplasm</keyword>
<keyword evidence="2 3" id="KW-0520">NAD</keyword>
<comment type="function">
    <text evidence="3">NAD-dependent lysine deacetylase and desuccinylase that specifically removes acetyl and succinyl groups on target proteins. Modulates the activities of several proteins which are inactive in their acylated form.</text>
</comment>
<keyword evidence="6" id="KW-0012">Acyltransferase</keyword>
<evidence type="ECO:0000259" key="5">
    <source>
        <dbReference type="PROSITE" id="PS50305"/>
    </source>
</evidence>
<evidence type="ECO:0000256" key="3">
    <source>
        <dbReference type="HAMAP-Rule" id="MF_01121"/>
    </source>
</evidence>
<dbReference type="CDD" id="cd01412">
    <property type="entry name" value="SIRT5_Af1_CobB"/>
    <property type="match status" value="1"/>
</dbReference>
<feature type="binding site" evidence="3">
    <location>
        <begin position="186"/>
        <end position="188"/>
    </location>
    <ligand>
        <name>NAD(+)</name>
        <dbReference type="ChEBI" id="CHEBI:57540"/>
    </ligand>
</feature>
<dbReference type="Gene3D" id="3.30.1600.10">
    <property type="entry name" value="SIR2/SIRT2 'Small Domain"/>
    <property type="match status" value="1"/>
</dbReference>
<feature type="binding site" evidence="3">
    <location>
        <position position="64"/>
    </location>
    <ligand>
        <name>substrate</name>
    </ligand>
</feature>
<dbReference type="InterPro" id="IPR026590">
    <property type="entry name" value="Ssirtuin_cat_dom"/>
</dbReference>
<evidence type="ECO:0000313" key="6">
    <source>
        <dbReference type="EMBL" id="MCF2948900.1"/>
    </source>
</evidence>
<comment type="caution">
    <text evidence="6">The sequence shown here is derived from an EMBL/GenBank/DDBJ whole genome shotgun (WGS) entry which is preliminary data.</text>
</comment>
<dbReference type="NCBIfam" id="NF001755">
    <property type="entry name" value="PRK00481.1-5"/>
    <property type="match status" value="1"/>
</dbReference>
<proteinExistence type="inferred from homology"/>
<reference evidence="6 7" key="1">
    <citation type="submission" date="2022-01" db="EMBL/GenBank/DDBJ databases">
        <title>Paraglaciecola sp. G1-23.</title>
        <authorList>
            <person name="Jin M.S."/>
            <person name="Han D.M."/>
            <person name="Kim H.M."/>
            <person name="Jeon C.O."/>
        </authorList>
    </citation>
    <scope>NUCLEOTIDE SEQUENCE [LARGE SCALE GENOMIC DNA]</scope>
    <source>
        <strain evidence="6 7">G1-23</strain>
    </source>
</reference>
<feature type="binding site" evidence="3">
    <location>
        <position position="127"/>
    </location>
    <ligand>
        <name>Zn(2+)</name>
        <dbReference type="ChEBI" id="CHEBI:29105"/>
    </ligand>
</feature>
<feature type="active site" description="Proton acceptor" evidence="3">
    <location>
        <position position="119"/>
    </location>
</feature>
<dbReference type="GO" id="GO:0016746">
    <property type="term" value="F:acyltransferase activity"/>
    <property type="evidence" value="ECO:0007669"/>
    <property type="project" value="UniProtKB-KW"/>
</dbReference>
<keyword evidence="3" id="KW-0479">Metal-binding</keyword>
<gene>
    <name evidence="3 6" type="primary">cobB</name>
    <name evidence="6" type="ORF">L0668_12335</name>
</gene>
<feature type="binding site" evidence="3">
    <location>
        <position position="146"/>
    </location>
    <ligand>
        <name>Zn(2+)</name>
        <dbReference type="ChEBI" id="CHEBI:29105"/>
    </ligand>
</feature>
<comment type="catalytic activity">
    <reaction evidence="3">
        <text>N(6)-succinyl-L-lysyl-[protein] + NAD(+) + H2O = 2''-O-succinyl-ADP-D-ribose + nicotinamide + L-lysyl-[protein]</text>
        <dbReference type="Rhea" id="RHEA:47668"/>
        <dbReference type="Rhea" id="RHEA-COMP:9752"/>
        <dbReference type="Rhea" id="RHEA-COMP:11877"/>
        <dbReference type="ChEBI" id="CHEBI:15377"/>
        <dbReference type="ChEBI" id="CHEBI:17154"/>
        <dbReference type="ChEBI" id="CHEBI:29969"/>
        <dbReference type="ChEBI" id="CHEBI:57540"/>
        <dbReference type="ChEBI" id="CHEBI:87830"/>
        <dbReference type="ChEBI" id="CHEBI:87832"/>
    </reaction>
</comment>
<dbReference type="Gene3D" id="3.40.50.1220">
    <property type="entry name" value="TPP-binding domain"/>
    <property type="match status" value="1"/>
</dbReference>
<dbReference type="InterPro" id="IPR050134">
    <property type="entry name" value="NAD-dep_sirtuin_deacylases"/>
</dbReference>
<dbReference type="PANTHER" id="PTHR11085">
    <property type="entry name" value="NAD-DEPENDENT PROTEIN DEACYLASE SIRTUIN-5, MITOCHONDRIAL-RELATED"/>
    <property type="match status" value="1"/>
</dbReference>
<organism evidence="6 7">
    <name type="scientific">Paraglaciecola algarum</name>
    <dbReference type="NCBI Taxonomy" id="3050085"/>
    <lineage>
        <taxon>Bacteria</taxon>
        <taxon>Pseudomonadati</taxon>
        <taxon>Pseudomonadota</taxon>
        <taxon>Gammaproteobacteria</taxon>
        <taxon>Alteromonadales</taxon>
        <taxon>Alteromonadaceae</taxon>
        <taxon>Paraglaciecola</taxon>
    </lineage>
</organism>
<dbReference type="PROSITE" id="PS50305">
    <property type="entry name" value="SIRTUIN"/>
    <property type="match status" value="1"/>
</dbReference>
<evidence type="ECO:0000256" key="4">
    <source>
        <dbReference type="PROSITE-ProRule" id="PRU00236"/>
    </source>
</evidence>
<dbReference type="InterPro" id="IPR026591">
    <property type="entry name" value="Sirtuin_cat_small_dom_sf"/>
</dbReference>
<dbReference type="EMBL" id="JAKGAS010000006">
    <property type="protein sequence ID" value="MCF2948900.1"/>
    <property type="molecule type" value="Genomic_DNA"/>
</dbReference>
<keyword evidence="7" id="KW-1185">Reference proteome</keyword>
<keyword evidence="3" id="KW-0862">Zinc</keyword>
<comment type="similarity">
    <text evidence="3">Belongs to the sirtuin family. Class III subfamily.</text>
</comment>
<dbReference type="InterPro" id="IPR003000">
    <property type="entry name" value="Sirtuin"/>
</dbReference>
<sequence>MLTKFVNQSLDNLKVVVLTGAGISAESGLKTFRDNNGLWENHSIQEVATPEGFAANPQLVYRFYNQRRRQLLSREVTPNSAHFALAKLEQVLGDRFTLVTQNVDNLHQQAGSQNVLHMHGSLLSAKCVKSENSFKIESDLELTSRCTCCHPKNILRPDIVWFGEMPKYMQSIDDALFDADVFLSIGTSGTVYPAAGFVDQANQYGAHSVELNLEPSSAQSQFAEKHYGVASELVPKFVEQILQIDVKGKSTC</sequence>
<dbReference type="EC" id="2.3.1.286" evidence="3"/>
<feature type="binding site" evidence="3">
    <location>
        <begin position="101"/>
        <end position="104"/>
    </location>
    <ligand>
        <name>NAD(+)</name>
        <dbReference type="ChEBI" id="CHEBI:57540"/>
    </ligand>
</feature>
<dbReference type="SUPFAM" id="SSF52467">
    <property type="entry name" value="DHS-like NAD/FAD-binding domain"/>
    <property type="match status" value="1"/>
</dbReference>
<evidence type="ECO:0000256" key="1">
    <source>
        <dbReference type="ARBA" id="ARBA00022679"/>
    </source>
</evidence>
<comment type="subcellular location">
    <subcellularLocation>
        <location evidence="3">Cytoplasm</location>
    </subcellularLocation>
</comment>
<feature type="binding site" evidence="3">
    <location>
        <begin position="20"/>
        <end position="39"/>
    </location>
    <ligand>
        <name>NAD(+)</name>
        <dbReference type="ChEBI" id="CHEBI:57540"/>
    </ligand>
</feature>
<dbReference type="Proteomes" id="UP001521137">
    <property type="component" value="Unassembled WGS sequence"/>
</dbReference>
<feature type="binding site" evidence="3">
    <location>
        <position position="230"/>
    </location>
    <ligand>
        <name>NAD(+)</name>
        <dbReference type="ChEBI" id="CHEBI:57540"/>
    </ligand>
</feature>
<comment type="cofactor">
    <cofactor evidence="3">
        <name>Zn(2+)</name>
        <dbReference type="ChEBI" id="CHEBI:29105"/>
    </cofactor>
    <text evidence="3">Binds 1 zinc ion per subunit.</text>
</comment>
<dbReference type="PANTHER" id="PTHR11085:SF4">
    <property type="entry name" value="NAD-DEPENDENT PROTEIN DEACYLASE"/>
    <property type="match status" value="1"/>
</dbReference>
<evidence type="ECO:0000256" key="2">
    <source>
        <dbReference type="ARBA" id="ARBA00023027"/>
    </source>
</evidence>
<dbReference type="HAMAP" id="MF_01121">
    <property type="entry name" value="Sirtuin_ClassIII"/>
    <property type="match status" value="1"/>
</dbReference>
<accession>A0ABS9D947</accession>
<dbReference type="InterPro" id="IPR029035">
    <property type="entry name" value="DHS-like_NAD/FAD-binding_dom"/>
</dbReference>
<dbReference type="Pfam" id="PF02146">
    <property type="entry name" value="SIR2"/>
    <property type="match status" value="1"/>
</dbReference>
<feature type="domain" description="Deacetylase sirtuin-type" evidence="5">
    <location>
        <begin position="1"/>
        <end position="244"/>
    </location>
</feature>
<protein>
    <recommendedName>
        <fullName evidence="3">NAD-dependent protein deacylase</fullName>
        <ecNumber evidence="3">2.3.1.286</ecNumber>
    </recommendedName>
    <alternativeName>
        <fullName evidence="3">Regulatory protein SIR2 homolog</fullName>
    </alternativeName>
</protein>
<feature type="binding site" evidence="3">
    <location>
        <position position="67"/>
    </location>
    <ligand>
        <name>substrate</name>
    </ligand>
</feature>
<evidence type="ECO:0000313" key="7">
    <source>
        <dbReference type="Proteomes" id="UP001521137"/>
    </source>
</evidence>
<comment type="caution">
    <text evidence="3 4">Lacks conserved residue(s) required for the propagation of feature annotation.</text>
</comment>
<dbReference type="RefSeq" id="WP_235312939.1">
    <property type="nucleotide sequence ID" value="NZ_JAKGAS010000006.1"/>
</dbReference>
<comment type="domain">
    <text evidence="3">2 residues (Tyr-64 and Arg-67) present in a large hydrophobic pocket are probably involved in substrate specificity. They are important for desuccinylation activity, but dispensable for deacetylation activity.</text>
</comment>
<feature type="binding site" evidence="3">
    <location>
        <begin position="212"/>
        <end position="214"/>
    </location>
    <ligand>
        <name>NAD(+)</name>
        <dbReference type="ChEBI" id="CHEBI:57540"/>
    </ligand>
</feature>
<comment type="catalytic activity">
    <reaction evidence="3">
        <text>N(6)-acetyl-L-lysyl-[protein] + NAD(+) + H2O = 2''-O-acetyl-ADP-D-ribose + nicotinamide + L-lysyl-[protein]</text>
        <dbReference type="Rhea" id="RHEA:43636"/>
        <dbReference type="Rhea" id="RHEA-COMP:9752"/>
        <dbReference type="Rhea" id="RHEA-COMP:10731"/>
        <dbReference type="ChEBI" id="CHEBI:15377"/>
        <dbReference type="ChEBI" id="CHEBI:17154"/>
        <dbReference type="ChEBI" id="CHEBI:29969"/>
        <dbReference type="ChEBI" id="CHEBI:57540"/>
        <dbReference type="ChEBI" id="CHEBI:61930"/>
        <dbReference type="ChEBI" id="CHEBI:83767"/>
        <dbReference type="EC" id="2.3.1.286"/>
    </reaction>
</comment>